<evidence type="ECO:0000313" key="1">
    <source>
        <dbReference type="EMBL" id="WVZ93240.1"/>
    </source>
</evidence>
<protein>
    <submittedName>
        <fullName evidence="1">Uncharacterized protein</fullName>
    </submittedName>
</protein>
<dbReference type="EMBL" id="CP144753">
    <property type="protein sequence ID" value="WVZ93240.1"/>
    <property type="molecule type" value="Genomic_DNA"/>
</dbReference>
<gene>
    <name evidence="1" type="ORF">U9M48_039238</name>
</gene>
<organism evidence="1 2">
    <name type="scientific">Paspalum notatum var. saurae</name>
    <dbReference type="NCBI Taxonomy" id="547442"/>
    <lineage>
        <taxon>Eukaryota</taxon>
        <taxon>Viridiplantae</taxon>
        <taxon>Streptophyta</taxon>
        <taxon>Embryophyta</taxon>
        <taxon>Tracheophyta</taxon>
        <taxon>Spermatophyta</taxon>
        <taxon>Magnoliopsida</taxon>
        <taxon>Liliopsida</taxon>
        <taxon>Poales</taxon>
        <taxon>Poaceae</taxon>
        <taxon>PACMAD clade</taxon>
        <taxon>Panicoideae</taxon>
        <taxon>Andropogonodae</taxon>
        <taxon>Paspaleae</taxon>
        <taxon>Paspalinae</taxon>
        <taxon>Paspalum</taxon>
    </lineage>
</organism>
<reference evidence="1 2" key="1">
    <citation type="submission" date="2024-02" db="EMBL/GenBank/DDBJ databases">
        <title>High-quality chromosome-scale genome assembly of Pensacola bahiagrass (Paspalum notatum Flugge var. saurae).</title>
        <authorList>
            <person name="Vega J.M."/>
            <person name="Podio M."/>
            <person name="Orjuela J."/>
            <person name="Siena L.A."/>
            <person name="Pessino S.C."/>
            <person name="Combes M.C."/>
            <person name="Mariac C."/>
            <person name="Albertini E."/>
            <person name="Pupilli F."/>
            <person name="Ortiz J.P.A."/>
            <person name="Leblanc O."/>
        </authorList>
    </citation>
    <scope>NUCLEOTIDE SEQUENCE [LARGE SCALE GENOMIC DNA]</scope>
    <source>
        <strain evidence="1">R1</strain>
        <tissue evidence="1">Leaf</tissue>
    </source>
</reference>
<sequence>MRCVRSPMLLSPSQLAGRIGQPTSQKSKQHAWPLGNAIGKIRLGGLCTCSAFGFKSADADGRETEYAEIQFATRPQTLQREGEANYAQVQTELLDWKRVSKSYNTIYSRFRMGTQ</sequence>
<keyword evidence="2" id="KW-1185">Reference proteome</keyword>
<dbReference type="Proteomes" id="UP001341281">
    <property type="component" value="Chromosome 09"/>
</dbReference>
<evidence type="ECO:0000313" key="2">
    <source>
        <dbReference type="Proteomes" id="UP001341281"/>
    </source>
</evidence>
<accession>A0AAQ3UJ96</accession>
<name>A0AAQ3UJ96_PASNO</name>
<proteinExistence type="predicted"/>
<dbReference type="AlphaFoldDB" id="A0AAQ3UJ96"/>